<dbReference type="SMART" id="SM00922">
    <property type="entry name" value="MR_MLE"/>
    <property type="match status" value="1"/>
</dbReference>
<dbReference type="InterPro" id="IPR029065">
    <property type="entry name" value="Enolase_C-like"/>
</dbReference>
<comment type="catalytic activity">
    <reaction evidence="1">
        <text>D-glucarate = 5-dehydro-4-deoxy-D-glucarate + H2O</text>
        <dbReference type="Rhea" id="RHEA:14573"/>
        <dbReference type="ChEBI" id="CHEBI:15377"/>
        <dbReference type="ChEBI" id="CHEBI:30612"/>
        <dbReference type="ChEBI" id="CHEBI:42819"/>
        <dbReference type="EC" id="4.2.1.40"/>
    </reaction>
</comment>
<dbReference type="Proteomes" id="UP000321379">
    <property type="component" value="Unassembled WGS sequence"/>
</dbReference>
<dbReference type="SFLD" id="SFLDG00179">
    <property type="entry name" value="mandelate_racemase"/>
    <property type="match status" value="1"/>
</dbReference>
<evidence type="ECO:0000259" key="5">
    <source>
        <dbReference type="SMART" id="SM00922"/>
    </source>
</evidence>
<organism evidence="6 7">
    <name type="scientific">Lacisediminihabitans profunda</name>
    <dbReference type="NCBI Taxonomy" id="2594790"/>
    <lineage>
        <taxon>Bacteria</taxon>
        <taxon>Bacillati</taxon>
        <taxon>Actinomycetota</taxon>
        <taxon>Actinomycetes</taxon>
        <taxon>Micrococcales</taxon>
        <taxon>Microbacteriaceae</taxon>
        <taxon>Lacisediminihabitans</taxon>
    </lineage>
</organism>
<dbReference type="PANTHER" id="PTHR48080:SF4">
    <property type="entry name" value="GLUCARATE DEHYDRATASE"/>
    <property type="match status" value="1"/>
</dbReference>
<evidence type="ECO:0000256" key="2">
    <source>
        <dbReference type="ARBA" id="ARBA00005183"/>
    </source>
</evidence>
<dbReference type="EC" id="4.2.1.40" evidence="3"/>
<dbReference type="InterPro" id="IPR013341">
    <property type="entry name" value="Mandelate_racemase_N_dom"/>
</dbReference>
<dbReference type="Gene3D" id="3.30.390.10">
    <property type="entry name" value="Enolase-like, N-terminal domain"/>
    <property type="match status" value="1"/>
</dbReference>
<dbReference type="SUPFAM" id="SSF51604">
    <property type="entry name" value="Enolase C-terminal domain-like"/>
    <property type="match status" value="1"/>
</dbReference>
<sequence>MPRATSMLRRFPASVSRRPGATGCPHRSPRRSPTDRAHRRTTGGSMRITEIEIRACSPGNVGDAVDGARLSGGTAPEVVVISMKTDEGITGVSFGSGGLDARVTARAFAQVRPFFLGRDPMAREQNATEFRWFDRRWNHSPIYAYGPFDIASWDIAGLRAGLPIHQLIGTAAERRAVYVSSMFLDTPEQYAAQALEVKARGFRGYKVHPPGPAAVDLEVYAAVREAVGSEFALMADPVATHSYEEALRVGRVLESLGYLWFEEPVYDYDVQSLIKLTNKLDIPIAGTETIAGGSHLTAQFIASGAVDIVRTDPSWRGGITSSLKTAHTAEAFGLTCELHTALYHPLELANLHTSLAISNTGWFELLYPTEDFDFGLAEPLDIRDGYAYAPDAAGLGAVYDWDAIDDATVELV</sequence>
<dbReference type="InterPro" id="IPR029017">
    <property type="entry name" value="Enolase-like_N"/>
</dbReference>
<dbReference type="SFLD" id="SFLDS00001">
    <property type="entry name" value="Enolase"/>
    <property type="match status" value="1"/>
</dbReference>
<keyword evidence="7" id="KW-1185">Reference proteome</keyword>
<dbReference type="InterPro" id="IPR013342">
    <property type="entry name" value="Mandelate_racemase_C"/>
</dbReference>
<gene>
    <name evidence="6" type="ORF">FVP33_04980</name>
</gene>
<evidence type="ECO:0000256" key="3">
    <source>
        <dbReference type="ARBA" id="ARBA00011973"/>
    </source>
</evidence>
<protein>
    <recommendedName>
        <fullName evidence="3">glucarate dehydratase</fullName>
        <ecNumber evidence="3">4.2.1.40</ecNumber>
    </recommendedName>
</protein>
<dbReference type="Pfam" id="PF02746">
    <property type="entry name" value="MR_MLE_N"/>
    <property type="match status" value="1"/>
</dbReference>
<feature type="region of interest" description="Disordered" evidence="4">
    <location>
        <begin position="1"/>
        <end position="45"/>
    </location>
</feature>
<comment type="pathway">
    <text evidence="2">Carbohydrate acid metabolism; D-glucarate degradation; 2,5-dioxopentanoate from D-glucarate: step 1/2.</text>
</comment>
<evidence type="ECO:0000313" key="6">
    <source>
        <dbReference type="EMBL" id="TXN30958.1"/>
    </source>
</evidence>
<evidence type="ECO:0000256" key="4">
    <source>
        <dbReference type="SAM" id="MobiDB-lite"/>
    </source>
</evidence>
<dbReference type="InterPro" id="IPR034593">
    <property type="entry name" value="DgoD-like"/>
</dbReference>
<dbReference type="Pfam" id="PF13378">
    <property type="entry name" value="MR_MLE_C"/>
    <property type="match status" value="1"/>
</dbReference>
<dbReference type="SUPFAM" id="SSF54826">
    <property type="entry name" value="Enolase N-terminal domain-like"/>
    <property type="match status" value="1"/>
</dbReference>
<dbReference type="InterPro" id="IPR036849">
    <property type="entry name" value="Enolase-like_C_sf"/>
</dbReference>
<name>A0A5C8UTM0_9MICO</name>
<dbReference type="GO" id="GO:0008872">
    <property type="term" value="F:glucarate dehydratase activity"/>
    <property type="evidence" value="ECO:0007669"/>
    <property type="project" value="UniProtKB-EC"/>
</dbReference>
<dbReference type="PANTHER" id="PTHR48080">
    <property type="entry name" value="D-GALACTONATE DEHYDRATASE-RELATED"/>
    <property type="match status" value="1"/>
</dbReference>
<dbReference type="Gene3D" id="3.20.20.120">
    <property type="entry name" value="Enolase-like C-terminal domain"/>
    <property type="match status" value="1"/>
</dbReference>
<dbReference type="AlphaFoldDB" id="A0A5C8UTM0"/>
<accession>A0A5C8UTM0</accession>
<comment type="caution">
    <text evidence="6">The sequence shown here is derived from an EMBL/GenBank/DDBJ whole genome shotgun (WGS) entry which is preliminary data.</text>
</comment>
<feature type="domain" description="Mandelate racemase/muconate lactonizing enzyme C-terminal" evidence="5">
    <location>
        <begin position="187"/>
        <end position="283"/>
    </location>
</feature>
<evidence type="ECO:0000313" key="7">
    <source>
        <dbReference type="Proteomes" id="UP000321379"/>
    </source>
</evidence>
<proteinExistence type="predicted"/>
<reference evidence="6 7" key="1">
    <citation type="submission" date="2019-08" db="EMBL/GenBank/DDBJ databases">
        <title>Bacterial whole genome sequence for Glaciihabitans sp. CHu50b-6-2.</title>
        <authorList>
            <person name="Jin L."/>
        </authorList>
    </citation>
    <scope>NUCLEOTIDE SEQUENCE [LARGE SCALE GENOMIC DNA]</scope>
    <source>
        <strain evidence="6 7">CHu50b-6-2</strain>
    </source>
</reference>
<dbReference type="EMBL" id="VRMG01000005">
    <property type="protein sequence ID" value="TXN30958.1"/>
    <property type="molecule type" value="Genomic_DNA"/>
</dbReference>
<evidence type="ECO:0000256" key="1">
    <source>
        <dbReference type="ARBA" id="ARBA00001426"/>
    </source>
</evidence>